<dbReference type="SUPFAM" id="SSF47406">
    <property type="entry name" value="SinR repressor dimerisation domain-like"/>
    <property type="match status" value="1"/>
</dbReference>
<keyword evidence="5" id="KW-1185">Reference proteome</keyword>
<dbReference type="CDD" id="cd00093">
    <property type="entry name" value="HTH_XRE"/>
    <property type="match status" value="1"/>
</dbReference>
<dbReference type="Pfam" id="PF08671">
    <property type="entry name" value="SinI"/>
    <property type="match status" value="1"/>
</dbReference>
<dbReference type="InterPro" id="IPR001387">
    <property type="entry name" value="Cro/C1-type_HTH"/>
</dbReference>
<evidence type="ECO:0000313" key="4">
    <source>
        <dbReference type="EMBL" id="MFD2705781.1"/>
    </source>
</evidence>
<dbReference type="Gene3D" id="1.10.260.40">
    <property type="entry name" value="lambda repressor-like DNA-binding domains"/>
    <property type="match status" value="1"/>
</dbReference>
<evidence type="ECO:0000313" key="5">
    <source>
        <dbReference type="Proteomes" id="UP001597520"/>
    </source>
</evidence>
<dbReference type="SUPFAM" id="SSF47413">
    <property type="entry name" value="lambda repressor-like DNA-binding domains"/>
    <property type="match status" value="1"/>
</dbReference>
<dbReference type="PANTHER" id="PTHR46797:SF1">
    <property type="entry name" value="METHYLPHOSPHONATE SYNTHASE"/>
    <property type="match status" value="1"/>
</dbReference>
<keyword evidence="1" id="KW-0238">DNA-binding</keyword>
<dbReference type="InterPro" id="IPR010982">
    <property type="entry name" value="Lambda_DNA-bd_dom_sf"/>
</dbReference>
<dbReference type="PROSITE" id="PS50943">
    <property type="entry name" value="HTH_CROC1"/>
    <property type="match status" value="1"/>
</dbReference>
<accession>A0ABW5T1Y1</accession>
<dbReference type="Proteomes" id="UP001597520">
    <property type="component" value="Unassembled WGS sequence"/>
</dbReference>
<dbReference type="EMBL" id="JBHUML010000002">
    <property type="protein sequence ID" value="MFD2705781.1"/>
    <property type="molecule type" value="Genomic_DNA"/>
</dbReference>
<organism evidence="4 5">
    <name type="scientific">Salibacterium lacus</name>
    <dbReference type="NCBI Taxonomy" id="1898109"/>
    <lineage>
        <taxon>Bacteria</taxon>
        <taxon>Bacillati</taxon>
        <taxon>Bacillota</taxon>
        <taxon>Bacilli</taxon>
        <taxon>Bacillales</taxon>
        <taxon>Bacillaceae</taxon>
    </lineage>
</organism>
<evidence type="ECO:0000259" key="3">
    <source>
        <dbReference type="PROSITE" id="PS51500"/>
    </source>
</evidence>
<dbReference type="PROSITE" id="PS51500">
    <property type="entry name" value="SIN"/>
    <property type="match status" value="1"/>
</dbReference>
<feature type="domain" description="HTH cro/C1-type" evidence="2">
    <location>
        <begin position="6"/>
        <end position="61"/>
    </location>
</feature>
<gene>
    <name evidence="4" type="ORF">ACFSUB_09880</name>
</gene>
<dbReference type="InterPro" id="IPR050807">
    <property type="entry name" value="TransReg_Diox_bact_type"/>
</dbReference>
<evidence type="ECO:0000256" key="1">
    <source>
        <dbReference type="ARBA" id="ARBA00023125"/>
    </source>
</evidence>
<dbReference type="RefSeq" id="WP_380713013.1">
    <property type="nucleotide sequence ID" value="NZ_JBHUML010000002.1"/>
</dbReference>
<reference evidence="5" key="1">
    <citation type="journal article" date="2019" name="Int. J. Syst. Evol. Microbiol.">
        <title>The Global Catalogue of Microorganisms (GCM) 10K type strain sequencing project: providing services to taxonomists for standard genome sequencing and annotation.</title>
        <authorList>
            <consortium name="The Broad Institute Genomics Platform"/>
            <consortium name="The Broad Institute Genome Sequencing Center for Infectious Disease"/>
            <person name="Wu L."/>
            <person name="Ma J."/>
        </authorList>
    </citation>
    <scope>NUCLEOTIDE SEQUENCE [LARGE SCALE GENOMIC DNA]</scope>
    <source>
        <strain evidence="5">KCTC 33792</strain>
    </source>
</reference>
<proteinExistence type="predicted"/>
<feature type="domain" description="Sin" evidence="3">
    <location>
        <begin position="59"/>
        <end position="97"/>
    </location>
</feature>
<dbReference type="Pfam" id="PF01381">
    <property type="entry name" value="HTH_3"/>
    <property type="match status" value="1"/>
</dbReference>
<dbReference type="SMART" id="SM00530">
    <property type="entry name" value="HTH_XRE"/>
    <property type="match status" value="1"/>
</dbReference>
<dbReference type="InterPro" id="IPR010981">
    <property type="entry name" value="SinR/SinI_dimer_dom"/>
</dbReference>
<protein>
    <submittedName>
        <fullName evidence="4">Helix-turn-helix domain-containing protein</fullName>
    </submittedName>
</protein>
<evidence type="ECO:0000259" key="2">
    <source>
        <dbReference type="PROSITE" id="PS50943"/>
    </source>
</evidence>
<comment type="caution">
    <text evidence="4">The sequence shown here is derived from an EMBL/GenBank/DDBJ whole genome shotgun (WGS) entry which is preliminary data.</text>
</comment>
<sequence>MIGVRIRRERHEQALTIAELAEKAGIRERTLRAVEEGEQHDPTRSELENVAAALQVPVSSIAPAEENLEAEWLDLVQTAMDSDITKEEFRKYILDEKEKRQKKEK</sequence>
<name>A0ABW5T1Y1_9BACI</name>
<dbReference type="InterPro" id="IPR036281">
    <property type="entry name" value="SinR/SinI_dimer_dom_sf"/>
</dbReference>
<dbReference type="PANTHER" id="PTHR46797">
    <property type="entry name" value="HTH-TYPE TRANSCRIPTIONAL REGULATOR"/>
    <property type="match status" value="1"/>
</dbReference>